<evidence type="ECO:0000256" key="1">
    <source>
        <dbReference type="SAM" id="Phobius"/>
    </source>
</evidence>
<feature type="transmembrane region" description="Helical" evidence="1">
    <location>
        <begin position="229"/>
        <end position="247"/>
    </location>
</feature>
<protein>
    <recommendedName>
        <fullName evidence="4">Glycosyltransferase RgtA/B/C/D-like domain-containing protein</fullName>
    </recommendedName>
</protein>
<dbReference type="RefSeq" id="WP_164036477.1">
    <property type="nucleotide sequence ID" value="NZ_JAAGNZ010000001.1"/>
</dbReference>
<feature type="transmembrane region" description="Helical" evidence="1">
    <location>
        <begin position="180"/>
        <end position="209"/>
    </location>
</feature>
<dbReference type="EMBL" id="JAAGNZ010000001">
    <property type="protein sequence ID" value="NEU66999.1"/>
    <property type="molecule type" value="Genomic_DNA"/>
</dbReference>
<keyword evidence="1" id="KW-1133">Transmembrane helix</keyword>
<name>A0A6M0IFE9_9BACT</name>
<organism evidence="2 3">
    <name type="scientific">Spirosoma agri</name>
    <dbReference type="NCBI Taxonomy" id="1987381"/>
    <lineage>
        <taxon>Bacteria</taxon>
        <taxon>Pseudomonadati</taxon>
        <taxon>Bacteroidota</taxon>
        <taxon>Cytophagia</taxon>
        <taxon>Cytophagales</taxon>
        <taxon>Cytophagaceae</taxon>
        <taxon>Spirosoma</taxon>
    </lineage>
</organism>
<feature type="transmembrane region" description="Helical" evidence="1">
    <location>
        <begin position="105"/>
        <end position="125"/>
    </location>
</feature>
<keyword evidence="1" id="KW-0472">Membrane</keyword>
<feature type="transmembrane region" description="Helical" evidence="1">
    <location>
        <begin position="290"/>
        <end position="311"/>
    </location>
</feature>
<comment type="caution">
    <text evidence="2">The sequence shown here is derived from an EMBL/GenBank/DDBJ whole genome shotgun (WGS) entry which is preliminary data.</text>
</comment>
<keyword evidence="1" id="KW-0812">Transmembrane</keyword>
<evidence type="ECO:0008006" key="4">
    <source>
        <dbReference type="Google" id="ProtNLM"/>
    </source>
</evidence>
<feature type="transmembrane region" description="Helical" evidence="1">
    <location>
        <begin position="21"/>
        <end position="43"/>
    </location>
</feature>
<feature type="transmembrane region" description="Helical" evidence="1">
    <location>
        <begin position="340"/>
        <end position="363"/>
    </location>
</feature>
<feature type="transmembrane region" description="Helical" evidence="1">
    <location>
        <begin position="375"/>
        <end position="393"/>
    </location>
</feature>
<sequence length="600" mass="66319">MPTLQHAPETRLPSTAARLTSWLVGSVGVAIPVILFLAVWSYYAVNVPKWDDHALRAFLYSFDQEKTISGKVYQLFKQHNEHRIVLDRFVALLDFKVLGKLDYRHLMAVGNLSLVGLLLVFISVLRREGRSIAYAIPPALLIFNLSHWENMFWGMAALQNFSVVLWVVLSIYWLTYENRWRWAIVTAILATLTSGNGLIVWPIGLALILLNANNSSSVESAKATKQSRILPVAGWFVSAILVLGLYFADYAKPEGNPPLRGSAVDLLKGWLAFIGAAAEALPVKSALPACIALGGLLVVSTLGLMGWQLVINRLAVSRALRGLVNPRMAGSGKGIPTSTLFFWGCAAFVLGTAAVVAWTRTGFGLDLIITSRYKIYSLTLLALLYLSVATAVNKPAGRWVMIGGLAGSFLFAWFAYFTFLDDSIWFRHWQTTNQFNWTYTQQEPTAEIDSLTLHYTDPAPAFYDSILPALYGPAEKSLIPVTVAKAPYGYMVQTGASAMASLSVDQSFGRDAGTYLLARSPERSYLFPVWQNQRTPRQARFWPGNIFTTGFKADIWQSALKAGTYQLFVVTISAGNQCTVYPTSQLITSAGQPKDIKKNW</sequence>
<evidence type="ECO:0000313" key="2">
    <source>
        <dbReference type="EMBL" id="NEU66999.1"/>
    </source>
</evidence>
<gene>
    <name evidence="2" type="ORF">GK091_08930</name>
</gene>
<reference evidence="2 3" key="1">
    <citation type="submission" date="2020-02" db="EMBL/GenBank/DDBJ databases">
        <title>Draft genome sequence of two Spirosoma agri KCTC 52727 and Spirosoma terrae KCTC 52035.</title>
        <authorList>
            <person name="Rojas J."/>
            <person name="Ambika Manirajan B."/>
            <person name="Ratering S."/>
            <person name="Suarez C."/>
            <person name="Schnell S."/>
        </authorList>
    </citation>
    <scope>NUCLEOTIDE SEQUENCE [LARGE SCALE GENOMIC DNA]</scope>
    <source>
        <strain evidence="2 3">KCTC 52727</strain>
    </source>
</reference>
<accession>A0A6M0IFE9</accession>
<evidence type="ECO:0000313" key="3">
    <source>
        <dbReference type="Proteomes" id="UP000477386"/>
    </source>
</evidence>
<feature type="transmembrane region" description="Helical" evidence="1">
    <location>
        <begin position="152"/>
        <end position="174"/>
    </location>
</feature>
<keyword evidence="3" id="KW-1185">Reference proteome</keyword>
<proteinExistence type="predicted"/>
<feature type="transmembrane region" description="Helical" evidence="1">
    <location>
        <begin position="399"/>
        <end position="420"/>
    </location>
</feature>
<dbReference type="Proteomes" id="UP000477386">
    <property type="component" value="Unassembled WGS sequence"/>
</dbReference>
<dbReference type="AlphaFoldDB" id="A0A6M0IFE9"/>